<dbReference type="SMART" id="SM00671">
    <property type="entry name" value="SEL1"/>
    <property type="match status" value="1"/>
</dbReference>
<dbReference type="InterPro" id="IPR052945">
    <property type="entry name" value="Mitotic_Regulator"/>
</dbReference>
<sequence>MSADNKADACCAACGMKEVDDIKLKNCNACFLAKYCGVECQKNHRKQHKKECKERMAELREELLFKQPESSHLGDCPICFLPMSLDKDEYTLLPCCCVVICGGCIYANQMKDETSRRDPRCPFCREPYITSPAEADRNLLKRIKAGDRVAFRQKGCQAREEQNYSVAVYLLKKAARMGDVEAHNQLGELYHNGQGVERDMKKAVHHWEEAAIGGHPGARFVLGANDAFYGSKFNRAVKHFIIAASEGHDDALEQLKELYKNGKVTKGELAAALRAHQAAVDSTKSSQREAAAHATRIF</sequence>
<dbReference type="Gene3D" id="6.10.140.2220">
    <property type="match status" value="1"/>
</dbReference>
<dbReference type="Pfam" id="PF01753">
    <property type="entry name" value="zf-MYND"/>
    <property type="match status" value="1"/>
</dbReference>
<proteinExistence type="predicted"/>
<evidence type="ECO:0000259" key="5">
    <source>
        <dbReference type="PROSITE" id="PS50089"/>
    </source>
</evidence>
<dbReference type="PANTHER" id="PTHR43628:SF1">
    <property type="entry name" value="CHITIN SYNTHASE REGULATORY FACTOR 2-RELATED"/>
    <property type="match status" value="1"/>
</dbReference>
<evidence type="ECO:0000256" key="4">
    <source>
        <dbReference type="PROSITE-ProRule" id="PRU00134"/>
    </source>
</evidence>
<dbReference type="SUPFAM" id="SSF144232">
    <property type="entry name" value="HIT/MYND zinc finger-like"/>
    <property type="match status" value="1"/>
</dbReference>
<dbReference type="InterPro" id="IPR001841">
    <property type="entry name" value="Znf_RING"/>
</dbReference>
<evidence type="ECO:0000256" key="2">
    <source>
        <dbReference type="ARBA" id="ARBA00022771"/>
    </source>
</evidence>
<feature type="domain" description="RING-type" evidence="5">
    <location>
        <begin position="76"/>
        <end position="125"/>
    </location>
</feature>
<dbReference type="InterPro" id="IPR006597">
    <property type="entry name" value="Sel1-like"/>
</dbReference>
<gene>
    <name evidence="7" type="ORF">QTG54_010596</name>
</gene>
<dbReference type="PROSITE" id="PS50089">
    <property type="entry name" value="ZF_RING_2"/>
    <property type="match status" value="1"/>
</dbReference>
<dbReference type="SUPFAM" id="SSF81901">
    <property type="entry name" value="HCP-like"/>
    <property type="match status" value="1"/>
</dbReference>
<evidence type="ECO:0000259" key="6">
    <source>
        <dbReference type="PROSITE" id="PS50865"/>
    </source>
</evidence>
<dbReference type="PROSITE" id="PS50865">
    <property type="entry name" value="ZF_MYND_2"/>
    <property type="match status" value="1"/>
</dbReference>
<name>A0AAD9D8W1_9STRA</name>
<reference evidence="7" key="1">
    <citation type="submission" date="2023-06" db="EMBL/GenBank/DDBJ databases">
        <title>Survivors Of The Sea: Transcriptome response of Skeletonema marinoi to long-term dormancy.</title>
        <authorList>
            <person name="Pinder M.I.M."/>
            <person name="Kourtchenko O."/>
            <person name="Robertson E.K."/>
            <person name="Larsson T."/>
            <person name="Maumus F."/>
            <person name="Osuna-Cruz C.M."/>
            <person name="Vancaester E."/>
            <person name="Stenow R."/>
            <person name="Vandepoele K."/>
            <person name="Ploug H."/>
            <person name="Bruchert V."/>
            <person name="Godhe A."/>
            <person name="Topel M."/>
        </authorList>
    </citation>
    <scope>NUCLEOTIDE SEQUENCE</scope>
    <source>
        <strain evidence="7">R05AC</strain>
    </source>
</reference>
<evidence type="ECO:0008006" key="9">
    <source>
        <dbReference type="Google" id="ProtNLM"/>
    </source>
</evidence>
<dbReference type="Gene3D" id="1.25.40.10">
    <property type="entry name" value="Tetratricopeptide repeat domain"/>
    <property type="match status" value="1"/>
</dbReference>
<keyword evidence="1" id="KW-0479">Metal-binding</keyword>
<dbReference type="PANTHER" id="PTHR43628">
    <property type="entry name" value="ACTIVATOR OF C KINASE PROTEIN 1-RELATED"/>
    <property type="match status" value="1"/>
</dbReference>
<comment type="caution">
    <text evidence="7">The sequence shown here is derived from an EMBL/GenBank/DDBJ whole genome shotgun (WGS) entry which is preliminary data.</text>
</comment>
<dbReference type="GO" id="GO:0008270">
    <property type="term" value="F:zinc ion binding"/>
    <property type="evidence" value="ECO:0007669"/>
    <property type="project" value="UniProtKB-KW"/>
</dbReference>
<protein>
    <recommendedName>
        <fullName evidence="9">MYND-type domain-containing protein</fullName>
    </recommendedName>
</protein>
<evidence type="ECO:0000256" key="3">
    <source>
        <dbReference type="ARBA" id="ARBA00022833"/>
    </source>
</evidence>
<keyword evidence="2 4" id="KW-0863">Zinc-finger</keyword>
<evidence type="ECO:0000256" key="1">
    <source>
        <dbReference type="ARBA" id="ARBA00022723"/>
    </source>
</evidence>
<keyword evidence="8" id="KW-1185">Reference proteome</keyword>
<dbReference type="AlphaFoldDB" id="A0AAD9D8W1"/>
<accession>A0AAD9D8W1</accession>
<evidence type="ECO:0000313" key="8">
    <source>
        <dbReference type="Proteomes" id="UP001224775"/>
    </source>
</evidence>
<feature type="domain" description="MYND-type" evidence="6">
    <location>
        <begin position="11"/>
        <end position="52"/>
    </location>
</feature>
<keyword evidence="3" id="KW-0862">Zinc</keyword>
<evidence type="ECO:0000313" key="7">
    <source>
        <dbReference type="EMBL" id="KAK1738566.1"/>
    </source>
</evidence>
<dbReference type="InterPro" id="IPR011990">
    <property type="entry name" value="TPR-like_helical_dom_sf"/>
</dbReference>
<dbReference type="Pfam" id="PF08238">
    <property type="entry name" value="Sel1"/>
    <property type="match status" value="3"/>
</dbReference>
<organism evidence="7 8">
    <name type="scientific">Skeletonema marinoi</name>
    <dbReference type="NCBI Taxonomy" id="267567"/>
    <lineage>
        <taxon>Eukaryota</taxon>
        <taxon>Sar</taxon>
        <taxon>Stramenopiles</taxon>
        <taxon>Ochrophyta</taxon>
        <taxon>Bacillariophyta</taxon>
        <taxon>Coscinodiscophyceae</taxon>
        <taxon>Thalassiosirophycidae</taxon>
        <taxon>Thalassiosirales</taxon>
        <taxon>Skeletonemataceae</taxon>
        <taxon>Skeletonema</taxon>
        <taxon>Skeletonema marinoi-dohrnii complex</taxon>
    </lineage>
</organism>
<dbReference type="EMBL" id="JATAAI010000020">
    <property type="protein sequence ID" value="KAK1738566.1"/>
    <property type="molecule type" value="Genomic_DNA"/>
</dbReference>
<dbReference type="Proteomes" id="UP001224775">
    <property type="component" value="Unassembled WGS sequence"/>
</dbReference>
<dbReference type="InterPro" id="IPR002893">
    <property type="entry name" value="Znf_MYND"/>
</dbReference>